<evidence type="ECO:0000313" key="6">
    <source>
        <dbReference type="Proteomes" id="UP000193467"/>
    </source>
</evidence>
<organism evidence="5 6">
    <name type="scientific">Leucosporidium creatinivorum</name>
    <dbReference type="NCBI Taxonomy" id="106004"/>
    <lineage>
        <taxon>Eukaryota</taxon>
        <taxon>Fungi</taxon>
        <taxon>Dikarya</taxon>
        <taxon>Basidiomycota</taxon>
        <taxon>Pucciniomycotina</taxon>
        <taxon>Microbotryomycetes</taxon>
        <taxon>Leucosporidiales</taxon>
        <taxon>Leucosporidium</taxon>
    </lineage>
</organism>
<dbReference type="Pfam" id="PF05871">
    <property type="entry name" value="ESCRT-II"/>
    <property type="match status" value="1"/>
</dbReference>
<dbReference type="SUPFAM" id="SSF46785">
    <property type="entry name" value="Winged helix' DNA-binding domain"/>
    <property type="match status" value="2"/>
</dbReference>
<dbReference type="OrthoDB" id="245150at2759"/>
<dbReference type="FunCoup" id="A0A1Y2EMH4">
    <property type="interactions" value="229"/>
</dbReference>
<dbReference type="GO" id="GO:0000814">
    <property type="term" value="C:ESCRT II complex"/>
    <property type="evidence" value="ECO:0007669"/>
    <property type="project" value="InterPro"/>
</dbReference>
<dbReference type="InterPro" id="IPR008570">
    <property type="entry name" value="ESCRT-II_cplx_Vps25-sub"/>
</dbReference>
<dbReference type="Gene3D" id="1.10.10.570">
    <property type="entry name" value="Winged helix' DNA-binding domain. Chain C. Domain 1"/>
    <property type="match status" value="1"/>
</dbReference>
<dbReference type="InterPro" id="IPR036390">
    <property type="entry name" value="WH_DNA-bd_sf"/>
</dbReference>
<proteinExistence type="inferred from homology"/>
<dbReference type="Proteomes" id="UP000193467">
    <property type="component" value="Unassembled WGS sequence"/>
</dbReference>
<dbReference type="EMBL" id="MCGR01000050">
    <property type="protein sequence ID" value="ORY72719.1"/>
    <property type="molecule type" value="Genomic_DNA"/>
</dbReference>
<dbReference type="PANTHER" id="PTHR13149:SF0">
    <property type="entry name" value="VACUOLAR PROTEIN-SORTING-ASSOCIATED PROTEIN 25"/>
    <property type="match status" value="1"/>
</dbReference>
<dbReference type="GO" id="GO:0016236">
    <property type="term" value="P:macroautophagy"/>
    <property type="evidence" value="ECO:0007669"/>
    <property type="project" value="UniProtKB-ARBA"/>
</dbReference>
<accession>A0A1Y2EMH4</accession>
<dbReference type="PANTHER" id="PTHR13149">
    <property type="entry name" value="VACUOLAR PROTEIN SORTING-ASSOCIATED PROTEIN VPS25"/>
    <property type="match status" value="1"/>
</dbReference>
<sequence length="209" mass="23588">MAMTTAPTPSSAGQHKLSVQPLISPRGFTFPSLYSFPPFFTQQPNEQTWAHQRAQWITLILAYSRFHKTYRLELTDETCAGELFHNKSINRRLHLATLRNIVEAMVAAGSAEYDPPKPAKGQLPTAALVFWRKPEEWANLIYDWIKESGLTNSIMTFYELTEGGDLVHTTEFYQLSEPILRRALDVLIKAGKAQVFKGLGEDGDGVKFV</sequence>
<comment type="similarity">
    <text evidence="1">Belongs to the VPS25 family.</text>
</comment>
<evidence type="ECO:0000256" key="3">
    <source>
        <dbReference type="ARBA" id="ARBA00022927"/>
    </source>
</evidence>
<dbReference type="GO" id="GO:0005198">
    <property type="term" value="F:structural molecule activity"/>
    <property type="evidence" value="ECO:0007669"/>
    <property type="project" value="TreeGrafter"/>
</dbReference>
<protein>
    <recommendedName>
        <fullName evidence="4">ESCRT-II complex subunit VPS25</fullName>
    </recommendedName>
</protein>
<name>A0A1Y2EMH4_9BASI</name>
<dbReference type="InterPro" id="IPR036388">
    <property type="entry name" value="WH-like_DNA-bd_sf"/>
</dbReference>
<gene>
    <name evidence="5" type="ORF">BCR35DRAFT_307490</name>
</gene>
<dbReference type="Gene3D" id="1.10.10.10">
    <property type="entry name" value="Winged helix-like DNA-binding domain superfamily/Winged helix DNA-binding domain"/>
    <property type="match status" value="1"/>
</dbReference>
<dbReference type="InParanoid" id="A0A1Y2EMH4"/>
<reference evidence="5 6" key="1">
    <citation type="submission" date="2016-07" db="EMBL/GenBank/DDBJ databases">
        <title>Pervasive Adenine N6-methylation of Active Genes in Fungi.</title>
        <authorList>
            <consortium name="DOE Joint Genome Institute"/>
            <person name="Mondo S.J."/>
            <person name="Dannebaum R.O."/>
            <person name="Kuo R.C."/>
            <person name="Labutti K."/>
            <person name="Haridas S."/>
            <person name="Kuo A."/>
            <person name="Salamov A."/>
            <person name="Ahrendt S.R."/>
            <person name="Lipzen A."/>
            <person name="Sullivan W."/>
            <person name="Andreopoulos W.B."/>
            <person name="Clum A."/>
            <person name="Lindquist E."/>
            <person name="Daum C."/>
            <person name="Ramamoorthy G.K."/>
            <person name="Gryganskyi A."/>
            <person name="Culley D."/>
            <person name="Magnuson J.K."/>
            <person name="James T.Y."/>
            <person name="O'Malley M.A."/>
            <person name="Stajich J.E."/>
            <person name="Spatafora J.W."/>
            <person name="Visel A."/>
            <person name="Grigoriev I.V."/>
        </authorList>
    </citation>
    <scope>NUCLEOTIDE SEQUENCE [LARGE SCALE GENOMIC DNA]</scope>
    <source>
        <strain evidence="5 6">62-1032</strain>
    </source>
</reference>
<dbReference type="STRING" id="106004.A0A1Y2EMH4"/>
<evidence type="ECO:0000256" key="1">
    <source>
        <dbReference type="ARBA" id="ARBA00009674"/>
    </source>
</evidence>
<comment type="caution">
    <text evidence="5">The sequence shown here is derived from an EMBL/GenBank/DDBJ whole genome shotgun (WGS) entry which is preliminary data.</text>
</comment>
<dbReference type="GO" id="GO:0042803">
    <property type="term" value="F:protein homodimerization activity"/>
    <property type="evidence" value="ECO:0007669"/>
    <property type="project" value="TreeGrafter"/>
</dbReference>
<dbReference type="FunFam" id="1.10.10.10:FF:000141">
    <property type="entry name" value="vacuolar protein-sorting-associated protein 25"/>
    <property type="match status" value="1"/>
</dbReference>
<keyword evidence="2" id="KW-0813">Transport</keyword>
<dbReference type="AlphaFoldDB" id="A0A1Y2EMH4"/>
<dbReference type="InterPro" id="IPR014041">
    <property type="entry name" value="ESCRT-II_cplx_Vps25-sub_N"/>
</dbReference>
<evidence type="ECO:0000313" key="5">
    <source>
        <dbReference type="EMBL" id="ORY72719.1"/>
    </source>
</evidence>
<evidence type="ECO:0000256" key="2">
    <source>
        <dbReference type="ARBA" id="ARBA00022448"/>
    </source>
</evidence>
<keyword evidence="6" id="KW-1185">Reference proteome</keyword>
<evidence type="ECO:0000256" key="4">
    <source>
        <dbReference type="ARBA" id="ARBA00030094"/>
    </source>
</evidence>
<keyword evidence="3" id="KW-0653">Protein transport</keyword>
<dbReference type="GO" id="GO:0043328">
    <property type="term" value="P:protein transport to vacuole involved in ubiquitin-dependent protein catabolic process via the multivesicular body sorting pathway"/>
    <property type="evidence" value="ECO:0007669"/>
    <property type="project" value="TreeGrafter"/>
</dbReference>